<reference evidence="3" key="2">
    <citation type="submission" date="2013-12" db="EMBL/GenBank/DDBJ databases">
        <authorList>
            <person name="Yu Y."/>
            <person name="Lee S."/>
            <person name="de Baynast K."/>
            <person name="Wissotski M."/>
            <person name="Liu L."/>
            <person name="Talag J."/>
            <person name="Goicoechea J."/>
            <person name="Angelova A."/>
            <person name="Jetty R."/>
            <person name="Kudrna D."/>
            <person name="Golser W."/>
            <person name="Rivera L."/>
            <person name="Zhang J."/>
            <person name="Wing R."/>
        </authorList>
    </citation>
    <scope>NUCLEOTIDE SEQUENCE</scope>
</reference>
<dbReference type="Proteomes" id="UP000032180">
    <property type="component" value="Chromosome 2"/>
</dbReference>
<feature type="compositionally biased region" description="Polar residues" evidence="1">
    <location>
        <begin position="163"/>
        <end position="172"/>
    </location>
</feature>
<proteinExistence type="predicted"/>
<feature type="region of interest" description="Disordered" evidence="1">
    <location>
        <begin position="163"/>
        <end position="202"/>
    </location>
</feature>
<protein>
    <submittedName>
        <fullName evidence="2">Uncharacterized protein</fullName>
    </submittedName>
</protein>
<accession>A0A0D9VE47</accession>
<dbReference type="AlphaFoldDB" id="A0A0D9VE47"/>
<reference evidence="2 3" key="1">
    <citation type="submission" date="2012-08" db="EMBL/GenBank/DDBJ databases">
        <title>Oryza genome evolution.</title>
        <authorList>
            <person name="Wing R.A."/>
        </authorList>
    </citation>
    <scope>NUCLEOTIDE SEQUENCE</scope>
</reference>
<dbReference type="HOGENOM" id="CLU_1099870_0_0_1"/>
<dbReference type="Gramene" id="LPERR02G08420.1">
    <property type="protein sequence ID" value="LPERR02G08420.1"/>
    <property type="gene ID" value="LPERR02G08420"/>
</dbReference>
<evidence type="ECO:0000313" key="3">
    <source>
        <dbReference type="Proteomes" id="UP000032180"/>
    </source>
</evidence>
<reference evidence="2" key="3">
    <citation type="submission" date="2015-04" db="UniProtKB">
        <authorList>
            <consortium name="EnsemblPlants"/>
        </authorList>
    </citation>
    <scope>IDENTIFICATION</scope>
</reference>
<name>A0A0D9VE47_9ORYZ</name>
<evidence type="ECO:0000256" key="1">
    <source>
        <dbReference type="SAM" id="MobiDB-lite"/>
    </source>
</evidence>
<sequence length="253" mass="27769">MVRQHNRLRSLSPPIEGTGGGRGGAPAGHHRSEADIKTIVCQPPAPAPAATPWQGCAGACRPPPDPAVGGQIRPPRRRCLDEPQQSNRRYLDHLQQLRQRPRCQTRWWHERLPNLTRGHQIWPRGVDPATVPALQLLRHHLVVPLQSRRRPLAIPHPRRRALTGTSPWCRSTSRLHRHRPRISPPNQHGTKTGKKASPPSYFHPPALPVTAQAAARRKGAGEVRGGRTAVTARVALGSDAGVPVDLPGKGILE</sequence>
<organism evidence="2 3">
    <name type="scientific">Leersia perrieri</name>
    <dbReference type="NCBI Taxonomy" id="77586"/>
    <lineage>
        <taxon>Eukaryota</taxon>
        <taxon>Viridiplantae</taxon>
        <taxon>Streptophyta</taxon>
        <taxon>Embryophyta</taxon>
        <taxon>Tracheophyta</taxon>
        <taxon>Spermatophyta</taxon>
        <taxon>Magnoliopsida</taxon>
        <taxon>Liliopsida</taxon>
        <taxon>Poales</taxon>
        <taxon>Poaceae</taxon>
        <taxon>BOP clade</taxon>
        <taxon>Oryzoideae</taxon>
        <taxon>Oryzeae</taxon>
        <taxon>Oryzinae</taxon>
        <taxon>Leersia</taxon>
    </lineage>
</organism>
<keyword evidence="3" id="KW-1185">Reference proteome</keyword>
<dbReference type="EnsemblPlants" id="LPERR02G08420.1">
    <property type="protein sequence ID" value="LPERR02G08420.1"/>
    <property type="gene ID" value="LPERR02G08420"/>
</dbReference>
<evidence type="ECO:0000313" key="2">
    <source>
        <dbReference type="EnsemblPlants" id="LPERR02G08420.1"/>
    </source>
</evidence>
<feature type="region of interest" description="Disordered" evidence="1">
    <location>
        <begin position="1"/>
        <end position="31"/>
    </location>
</feature>
<feature type="compositionally biased region" description="Gly residues" evidence="1">
    <location>
        <begin position="17"/>
        <end position="26"/>
    </location>
</feature>